<reference evidence="1 2" key="2">
    <citation type="submission" date="2019-05" db="EMBL/GenBank/DDBJ databases">
        <title>Glycomyces buryatensis sp. nov.</title>
        <authorList>
            <person name="Nikitina E."/>
        </authorList>
    </citation>
    <scope>NUCLEOTIDE SEQUENCE [LARGE SCALE GENOMIC DNA]</scope>
    <source>
        <strain evidence="1 2">18</strain>
    </source>
</reference>
<dbReference type="SUPFAM" id="SSF56784">
    <property type="entry name" value="HAD-like"/>
    <property type="match status" value="1"/>
</dbReference>
<proteinExistence type="predicted"/>
<organism evidence="1 2">
    <name type="scientific">Glycomyces buryatensis</name>
    <dbReference type="NCBI Taxonomy" id="2570927"/>
    <lineage>
        <taxon>Bacteria</taxon>
        <taxon>Bacillati</taxon>
        <taxon>Actinomycetota</taxon>
        <taxon>Actinomycetes</taxon>
        <taxon>Glycomycetales</taxon>
        <taxon>Glycomycetaceae</taxon>
        <taxon>Glycomyces</taxon>
    </lineage>
</organism>
<protein>
    <submittedName>
        <fullName evidence="1">HAD family phosphatase</fullName>
    </submittedName>
</protein>
<dbReference type="InterPro" id="IPR036412">
    <property type="entry name" value="HAD-like_sf"/>
</dbReference>
<dbReference type="Gene3D" id="3.40.50.1000">
    <property type="entry name" value="HAD superfamily/HAD-like"/>
    <property type="match status" value="1"/>
</dbReference>
<dbReference type="RefSeq" id="WP_136532774.1">
    <property type="nucleotide sequence ID" value="NZ_STGY01000004.1"/>
</dbReference>
<keyword evidence="2" id="KW-1185">Reference proteome</keyword>
<dbReference type="PANTHER" id="PTHR47829:SF1">
    <property type="entry name" value="HAD FAMILY PHOSPHATASE"/>
    <property type="match status" value="1"/>
</dbReference>
<dbReference type="InterPro" id="IPR052898">
    <property type="entry name" value="ACAD10-like"/>
</dbReference>
<sequence length="217" mass="23458">MSRPVLWFDFGGVLSPPLPDLFTLFEQKTGITPEQMHAALSRMGDDFGTAALAPIELGAMSEREWAARLAAALAALHPDLDLSRLRTDGFGAQWFEGVSANPRMTAALCRARDLGLGVGVLSNNVVEWKPYWTAIIAPAGRVDNVVDSCEVGVRKPDPEIFRLAEKAAGVPPEDCILIDDLAENCAAAEECGWSAVRFRDDDQILRELSALAGVHLS</sequence>
<dbReference type="PRINTS" id="PR00413">
    <property type="entry name" value="HADHALOGNASE"/>
</dbReference>
<dbReference type="Gene3D" id="1.10.150.240">
    <property type="entry name" value="Putative phosphatase, domain 2"/>
    <property type="match status" value="1"/>
</dbReference>
<reference evidence="2" key="1">
    <citation type="submission" date="2019-04" db="EMBL/GenBank/DDBJ databases">
        <title>Nocardioides xinjiangensis sp. nov.</title>
        <authorList>
            <person name="Liu S."/>
        </authorList>
    </citation>
    <scope>NUCLEOTIDE SEQUENCE [LARGE SCALE GENOMIC DNA]</scope>
    <source>
        <strain evidence="2">18</strain>
    </source>
</reference>
<dbReference type="Pfam" id="PF00702">
    <property type="entry name" value="Hydrolase"/>
    <property type="match status" value="1"/>
</dbReference>
<accession>A0A4S8QFI2</accession>
<dbReference type="SFLD" id="SFLDS00003">
    <property type="entry name" value="Haloacid_Dehalogenase"/>
    <property type="match status" value="1"/>
</dbReference>
<dbReference type="OrthoDB" id="9795007at2"/>
<dbReference type="CDD" id="cd02603">
    <property type="entry name" value="HAD_sEH-N_like"/>
    <property type="match status" value="1"/>
</dbReference>
<dbReference type="InterPro" id="IPR006439">
    <property type="entry name" value="HAD-SF_hydro_IA"/>
</dbReference>
<comment type="caution">
    <text evidence="1">The sequence shown here is derived from an EMBL/GenBank/DDBJ whole genome shotgun (WGS) entry which is preliminary data.</text>
</comment>
<dbReference type="AlphaFoldDB" id="A0A4S8QFI2"/>
<name>A0A4S8QFI2_9ACTN</name>
<dbReference type="InterPro" id="IPR023198">
    <property type="entry name" value="PGP-like_dom2"/>
</dbReference>
<evidence type="ECO:0000313" key="2">
    <source>
        <dbReference type="Proteomes" id="UP000308760"/>
    </source>
</evidence>
<dbReference type="InterPro" id="IPR023214">
    <property type="entry name" value="HAD_sf"/>
</dbReference>
<dbReference type="Proteomes" id="UP000308760">
    <property type="component" value="Unassembled WGS sequence"/>
</dbReference>
<dbReference type="NCBIfam" id="TIGR01509">
    <property type="entry name" value="HAD-SF-IA-v3"/>
    <property type="match status" value="1"/>
</dbReference>
<evidence type="ECO:0000313" key="1">
    <source>
        <dbReference type="EMBL" id="THV43383.1"/>
    </source>
</evidence>
<gene>
    <name evidence="1" type="ORF">FAB82_01530</name>
</gene>
<dbReference type="PANTHER" id="PTHR47829">
    <property type="entry name" value="HYDROLASE, PUTATIVE (AFU_ORTHOLOGUE AFUA_1G12880)-RELATED"/>
    <property type="match status" value="1"/>
</dbReference>
<dbReference type="EMBL" id="STGY01000004">
    <property type="protein sequence ID" value="THV43383.1"/>
    <property type="molecule type" value="Genomic_DNA"/>
</dbReference>
<dbReference type="SFLD" id="SFLDG01129">
    <property type="entry name" value="C1.5:_HAD__Beta-PGM__Phosphata"/>
    <property type="match status" value="1"/>
</dbReference>